<dbReference type="Proteomes" id="UP000011713">
    <property type="component" value="Unassembled WGS sequence"/>
</dbReference>
<keyword evidence="2" id="KW-1185">Reference proteome</keyword>
<accession>M4BNX4</accession>
<dbReference type="AlphaFoldDB" id="M4BNX4"/>
<evidence type="ECO:0000313" key="1">
    <source>
        <dbReference type="EnsemblProtists" id="HpaP808112"/>
    </source>
</evidence>
<protein>
    <submittedName>
        <fullName evidence="1">Uncharacterized protein</fullName>
    </submittedName>
</protein>
<evidence type="ECO:0000313" key="2">
    <source>
        <dbReference type="Proteomes" id="UP000011713"/>
    </source>
</evidence>
<reference evidence="2" key="1">
    <citation type="journal article" date="2010" name="Science">
        <title>Signatures of adaptation to obligate biotrophy in the Hyaloperonospora arabidopsidis genome.</title>
        <authorList>
            <person name="Baxter L."/>
            <person name="Tripathy S."/>
            <person name="Ishaque N."/>
            <person name="Boot N."/>
            <person name="Cabral A."/>
            <person name="Kemen E."/>
            <person name="Thines M."/>
            <person name="Ah-Fong A."/>
            <person name="Anderson R."/>
            <person name="Badejoko W."/>
            <person name="Bittner-Eddy P."/>
            <person name="Boore J.L."/>
            <person name="Chibucos M.C."/>
            <person name="Coates M."/>
            <person name="Dehal P."/>
            <person name="Delehaunty K."/>
            <person name="Dong S."/>
            <person name="Downton P."/>
            <person name="Dumas B."/>
            <person name="Fabro G."/>
            <person name="Fronick C."/>
            <person name="Fuerstenberg S.I."/>
            <person name="Fulton L."/>
            <person name="Gaulin E."/>
            <person name="Govers F."/>
            <person name="Hughes L."/>
            <person name="Humphray S."/>
            <person name="Jiang R.H."/>
            <person name="Judelson H."/>
            <person name="Kamoun S."/>
            <person name="Kyung K."/>
            <person name="Meijer H."/>
            <person name="Minx P."/>
            <person name="Morris P."/>
            <person name="Nelson J."/>
            <person name="Phuntumart V."/>
            <person name="Qutob D."/>
            <person name="Rehmany A."/>
            <person name="Rougon-Cardoso A."/>
            <person name="Ryden P."/>
            <person name="Torto-Alalibo T."/>
            <person name="Studholme D."/>
            <person name="Wang Y."/>
            <person name="Win J."/>
            <person name="Wood J."/>
            <person name="Clifton S.W."/>
            <person name="Rogers J."/>
            <person name="Van den Ackerveken G."/>
            <person name="Jones J.D."/>
            <person name="McDowell J.M."/>
            <person name="Beynon J."/>
            <person name="Tyler B.M."/>
        </authorList>
    </citation>
    <scope>NUCLEOTIDE SEQUENCE [LARGE SCALE GENOMIC DNA]</scope>
    <source>
        <strain evidence="2">Emoy2</strain>
    </source>
</reference>
<dbReference type="EnsemblProtists" id="HpaT808112">
    <property type="protein sequence ID" value="HpaP808112"/>
    <property type="gene ID" value="HpaG808112"/>
</dbReference>
<dbReference type="VEuPathDB" id="FungiDB:HpaG808112"/>
<reference evidence="1" key="2">
    <citation type="submission" date="2015-06" db="UniProtKB">
        <authorList>
            <consortium name="EnsemblProtists"/>
        </authorList>
    </citation>
    <scope>IDENTIFICATION</scope>
    <source>
        <strain evidence="1">Emoy2</strain>
    </source>
</reference>
<dbReference type="HOGENOM" id="CLU_3072804_0_0_1"/>
<dbReference type="InParanoid" id="M4BNX4"/>
<sequence length="53" mass="6372">MIQCWSFLRSKHQNQHQAEFAFAKWPTTTLAIRSRVRMRFHVSTRSKVTPIKK</sequence>
<dbReference type="EMBL" id="JH598476">
    <property type="status" value="NOT_ANNOTATED_CDS"/>
    <property type="molecule type" value="Genomic_DNA"/>
</dbReference>
<organism evidence="1 2">
    <name type="scientific">Hyaloperonospora arabidopsidis (strain Emoy2)</name>
    <name type="common">Downy mildew agent</name>
    <name type="synonym">Peronospora arabidopsidis</name>
    <dbReference type="NCBI Taxonomy" id="559515"/>
    <lineage>
        <taxon>Eukaryota</taxon>
        <taxon>Sar</taxon>
        <taxon>Stramenopiles</taxon>
        <taxon>Oomycota</taxon>
        <taxon>Peronosporomycetes</taxon>
        <taxon>Peronosporales</taxon>
        <taxon>Peronosporaceae</taxon>
        <taxon>Hyaloperonospora</taxon>
    </lineage>
</organism>
<name>M4BNX4_HYAAE</name>
<proteinExistence type="predicted"/>